<keyword evidence="2 5" id="KW-0547">Nucleotide-binding</keyword>
<dbReference type="Gene3D" id="3.40.50.300">
    <property type="entry name" value="P-loop containing nucleotide triphosphate hydrolases"/>
    <property type="match status" value="1"/>
</dbReference>
<name>A0ABY4DYI1_9NEIS</name>
<keyword evidence="3" id="KW-0460">Magnesium</keyword>
<dbReference type="Pfam" id="PF16360">
    <property type="entry name" value="GTP-bdg_M"/>
    <property type="match status" value="1"/>
</dbReference>
<dbReference type="InterPro" id="IPR032305">
    <property type="entry name" value="GTP-bd_M"/>
</dbReference>
<dbReference type="CDD" id="cd01878">
    <property type="entry name" value="HflX"/>
    <property type="match status" value="1"/>
</dbReference>
<evidence type="ECO:0000256" key="1">
    <source>
        <dbReference type="ARBA" id="ARBA00022723"/>
    </source>
</evidence>
<dbReference type="RefSeq" id="WP_058357948.1">
    <property type="nucleotide sequence ID" value="NZ_CABKVG010000010.1"/>
</dbReference>
<dbReference type="InterPro" id="IPR027417">
    <property type="entry name" value="P-loop_NTPase"/>
</dbReference>
<dbReference type="PRINTS" id="PR00326">
    <property type="entry name" value="GTP1OBG"/>
</dbReference>
<dbReference type="InterPro" id="IPR042108">
    <property type="entry name" value="GTPase_HflX_N_sf"/>
</dbReference>
<dbReference type="PIRSF" id="PIRSF006809">
    <property type="entry name" value="GTP-binding_hflX_prd"/>
    <property type="match status" value="1"/>
</dbReference>
<evidence type="ECO:0000256" key="6">
    <source>
        <dbReference type="SAM" id="MobiDB-lite"/>
    </source>
</evidence>
<evidence type="ECO:0000256" key="5">
    <source>
        <dbReference type="HAMAP-Rule" id="MF_00900"/>
    </source>
</evidence>
<feature type="domain" description="Hflx-type G" evidence="7">
    <location>
        <begin position="212"/>
        <end position="381"/>
    </location>
</feature>
<dbReference type="SUPFAM" id="SSF52540">
    <property type="entry name" value="P-loop containing nucleoside triphosphate hydrolases"/>
    <property type="match status" value="1"/>
</dbReference>
<feature type="region of interest" description="Disordered" evidence="6">
    <location>
        <begin position="194"/>
        <end position="214"/>
    </location>
</feature>
<keyword evidence="4 5" id="KW-0342">GTP-binding</keyword>
<dbReference type="InterPro" id="IPR016496">
    <property type="entry name" value="GTPase_HflX"/>
</dbReference>
<dbReference type="Gene3D" id="3.40.50.11060">
    <property type="entry name" value="GTPase HflX, N-terminal domain"/>
    <property type="match status" value="1"/>
</dbReference>
<feature type="compositionally biased region" description="Basic residues" evidence="6">
    <location>
        <begin position="196"/>
        <end position="207"/>
    </location>
</feature>
<dbReference type="Pfam" id="PF13167">
    <property type="entry name" value="GTP-bdg_N"/>
    <property type="match status" value="1"/>
</dbReference>
<keyword evidence="5" id="KW-0963">Cytoplasm</keyword>
<evidence type="ECO:0000313" key="8">
    <source>
        <dbReference type="EMBL" id="UOO88367.1"/>
    </source>
</evidence>
<dbReference type="NCBIfam" id="TIGR03156">
    <property type="entry name" value="GTP_HflX"/>
    <property type="match status" value="1"/>
</dbReference>
<gene>
    <name evidence="5 8" type="primary">hflX</name>
    <name evidence="8" type="ORF">LVJ82_12905</name>
</gene>
<proteinExistence type="inferred from homology"/>
<evidence type="ECO:0000256" key="4">
    <source>
        <dbReference type="ARBA" id="ARBA00023134"/>
    </source>
</evidence>
<evidence type="ECO:0000256" key="2">
    <source>
        <dbReference type="ARBA" id="ARBA00022741"/>
    </source>
</evidence>
<dbReference type="Gene3D" id="6.10.250.2860">
    <property type="match status" value="1"/>
</dbReference>
<keyword evidence="1" id="KW-0479">Metal-binding</keyword>
<dbReference type="InterPro" id="IPR025121">
    <property type="entry name" value="GTPase_HflX_N"/>
</dbReference>
<sequence length="381" mass="41933">MTQYQMDNSTVRPERIVLLAVDLTDFAGNRVVRQNDFQAAVAEAKELICATGGELVETVTCQKDKPSPALYIGSGKAEEIADIIVQTEADLLVVNHPLTPTQERNLEKVCQCRVIDRVGLILDIFAQRARTQEGKLQVELAQLTHLSSRLVRGYAHLQSQKGGIGMKGPGETQLETDRRLIGNKITRLKRELQQVKKQRQTQRKSRNRNGTPTFALVGYTNAGKSSVFNRLTKADVLAKDQLFATLDTTARRLYLGPNANVVLTDTVGFVRDLPHELVEAFAATLEETAEADVLLHVVDRSHAEWSRQIDDVNEVLNQISAENIPCLLVLNKIDLLPAEAALPAGAVLNAQGGVVAMHISVHNGEGLADLRQWMAEQAQSL</sequence>
<dbReference type="Pfam" id="PF01926">
    <property type="entry name" value="MMR_HSR1"/>
    <property type="match status" value="1"/>
</dbReference>
<accession>A0ABY4DYI1</accession>
<dbReference type="HAMAP" id="MF_00900">
    <property type="entry name" value="GTPase_HflX"/>
    <property type="match status" value="1"/>
</dbReference>
<keyword evidence="9" id="KW-1185">Reference proteome</keyword>
<protein>
    <recommendedName>
        <fullName evidence="5">GTPase HflX</fullName>
    </recommendedName>
    <alternativeName>
        <fullName evidence="5">GTP-binding protein HflX</fullName>
    </alternativeName>
</protein>
<dbReference type="PROSITE" id="PS51705">
    <property type="entry name" value="G_HFLX"/>
    <property type="match status" value="1"/>
</dbReference>
<evidence type="ECO:0000256" key="3">
    <source>
        <dbReference type="ARBA" id="ARBA00022842"/>
    </source>
</evidence>
<dbReference type="PANTHER" id="PTHR10229">
    <property type="entry name" value="GTP-BINDING PROTEIN HFLX"/>
    <property type="match status" value="1"/>
</dbReference>
<dbReference type="PANTHER" id="PTHR10229:SF0">
    <property type="entry name" value="GTP-BINDING PROTEIN 6-RELATED"/>
    <property type="match status" value="1"/>
</dbReference>
<dbReference type="InterPro" id="IPR030394">
    <property type="entry name" value="G_HFLX_dom"/>
</dbReference>
<evidence type="ECO:0000313" key="9">
    <source>
        <dbReference type="Proteomes" id="UP000832011"/>
    </source>
</evidence>
<comment type="subcellular location">
    <subcellularLocation>
        <location evidence="5">Cytoplasm</location>
    </subcellularLocation>
    <text evidence="5">May associate with membranes.</text>
</comment>
<dbReference type="Proteomes" id="UP000832011">
    <property type="component" value="Chromosome"/>
</dbReference>
<organism evidence="8 9">
    <name type="scientific">Vitreoscilla massiliensis</name>
    <dbReference type="NCBI Taxonomy" id="1689272"/>
    <lineage>
        <taxon>Bacteria</taxon>
        <taxon>Pseudomonadati</taxon>
        <taxon>Pseudomonadota</taxon>
        <taxon>Betaproteobacteria</taxon>
        <taxon>Neisseriales</taxon>
        <taxon>Neisseriaceae</taxon>
        <taxon>Vitreoscilla</taxon>
    </lineage>
</organism>
<evidence type="ECO:0000259" key="7">
    <source>
        <dbReference type="PROSITE" id="PS51705"/>
    </source>
</evidence>
<comment type="function">
    <text evidence="5">GTPase that associates with the 50S ribosomal subunit and may have a role during protein synthesis or ribosome biogenesis.</text>
</comment>
<dbReference type="InterPro" id="IPR006073">
    <property type="entry name" value="GTP-bd"/>
</dbReference>
<dbReference type="EMBL" id="CP091511">
    <property type="protein sequence ID" value="UOO88367.1"/>
    <property type="molecule type" value="Genomic_DNA"/>
</dbReference>
<comment type="similarity">
    <text evidence="5">Belongs to the TRAFAC class OBG-HflX-like GTPase superfamily. HflX GTPase family.</text>
</comment>
<comment type="subunit">
    <text evidence="5">Monomer. Associates with the 50S ribosomal subunit.</text>
</comment>
<reference evidence="8 9" key="1">
    <citation type="journal article" date="2022" name="Res Sq">
        <title>Evolution of multicellular longitudinally dividing oral cavity symbionts (Neisseriaceae).</title>
        <authorList>
            <person name="Nyongesa S."/>
            <person name="Weber P."/>
            <person name="Bernet E."/>
            <person name="Pullido F."/>
            <person name="Nieckarz M."/>
            <person name="Delaby M."/>
            <person name="Nieves C."/>
            <person name="Viehboeck T."/>
            <person name="Krause N."/>
            <person name="Rivera-Millot A."/>
            <person name="Nakamura A."/>
            <person name="Vischer N."/>
            <person name="VanNieuwenhze M."/>
            <person name="Brun Y."/>
            <person name="Cava F."/>
            <person name="Bulgheresi S."/>
            <person name="Veyrier F."/>
        </authorList>
    </citation>
    <scope>NUCLEOTIDE SEQUENCE [LARGE SCALE GENOMIC DNA]</scope>
    <source>
        <strain evidence="8 9">SN4</strain>
    </source>
</reference>